<evidence type="ECO:0000313" key="1">
    <source>
        <dbReference type="EMBL" id="MBF5053704.1"/>
    </source>
</evidence>
<sequence>MTAATLKGKTLFITGASRGIGKAIGVRAARDGARVVLFAKTTEPHPKLPGTLYTAAEEIREAGGEALVCVGDIRYEDQVQAAVDKAEAEFGGIDILVNNASAIALTPTEGTTMKSYDLMNQVNSRGTFMTSKLCLPLLRRADNPHILNLSPPLNMNPAWFGRHLAYTMAKYGMSLCVLGMADEYAGKVGVNALWPRTAINTAAVRNHLGGEMAVRAARQPEIMADAAHWILTRPQAECSGNFFIDDEVVRQAGVTDLSVYKVDPQLSDDQLLPDFFLD</sequence>
<organism evidence="1 2">
    <name type="scientific">Alloalcanivorax venustensis ISO4</name>
    <dbReference type="NCBI Taxonomy" id="1177184"/>
    <lineage>
        <taxon>Bacteria</taxon>
        <taxon>Pseudomonadati</taxon>
        <taxon>Pseudomonadota</taxon>
        <taxon>Gammaproteobacteria</taxon>
        <taxon>Oceanospirillales</taxon>
        <taxon>Alcanivoracaceae</taxon>
        <taxon>Alloalcanivorax</taxon>
    </lineage>
</organism>
<name>A0ABS0AHX4_9GAMM</name>
<dbReference type="InterPro" id="IPR051935">
    <property type="entry name" value="HSDL2"/>
</dbReference>
<dbReference type="SUPFAM" id="SSF51735">
    <property type="entry name" value="NAD(P)-binding Rossmann-fold domains"/>
    <property type="match status" value="1"/>
</dbReference>
<comment type="caution">
    <text evidence="1">The sequence shown here is derived from an EMBL/GenBank/DDBJ whole genome shotgun (WGS) entry which is preliminary data.</text>
</comment>
<dbReference type="PANTHER" id="PTHR42808:SF3">
    <property type="entry name" value="HYDROXYSTEROID DEHYDROGENASE-LIKE PROTEIN 2"/>
    <property type="match status" value="1"/>
</dbReference>
<dbReference type="CDD" id="cd09762">
    <property type="entry name" value="HSDL2_SDR_c"/>
    <property type="match status" value="1"/>
</dbReference>
<dbReference type="NCBIfam" id="NF006133">
    <property type="entry name" value="PRK08278.1"/>
    <property type="match status" value="1"/>
</dbReference>
<reference evidence="1 2" key="1">
    <citation type="submission" date="2012-09" db="EMBL/GenBank/DDBJ databases">
        <title>Genome Sequence of alkane-degrading Bacterium Alcanivorax venustensis ISO4.</title>
        <authorList>
            <person name="Lai Q."/>
            <person name="Shao Z."/>
        </authorList>
    </citation>
    <scope>NUCLEOTIDE SEQUENCE [LARGE SCALE GENOMIC DNA]</scope>
    <source>
        <strain evidence="1 2">ISO4</strain>
    </source>
</reference>
<dbReference type="Gene3D" id="3.40.50.720">
    <property type="entry name" value="NAD(P)-binding Rossmann-like Domain"/>
    <property type="match status" value="1"/>
</dbReference>
<dbReference type="PRINTS" id="PR00081">
    <property type="entry name" value="GDHRDH"/>
</dbReference>
<dbReference type="InterPro" id="IPR002347">
    <property type="entry name" value="SDR_fam"/>
</dbReference>
<dbReference type="InterPro" id="IPR036291">
    <property type="entry name" value="NAD(P)-bd_dom_sf"/>
</dbReference>
<gene>
    <name evidence="1" type="ORF">ISO4_02306</name>
</gene>
<proteinExistence type="predicted"/>
<protein>
    <submittedName>
        <fullName evidence="1">Short chain dehydrogenase</fullName>
    </submittedName>
</protein>
<dbReference type="EMBL" id="ARXR01000020">
    <property type="protein sequence ID" value="MBF5053704.1"/>
    <property type="molecule type" value="Genomic_DNA"/>
</dbReference>
<keyword evidence="2" id="KW-1185">Reference proteome</keyword>
<dbReference type="PANTHER" id="PTHR42808">
    <property type="entry name" value="HYDROXYSTEROID DEHYDROGENASE-LIKE PROTEIN 2"/>
    <property type="match status" value="1"/>
</dbReference>
<evidence type="ECO:0000313" key="2">
    <source>
        <dbReference type="Proteomes" id="UP000644441"/>
    </source>
</evidence>
<accession>A0ABS0AHX4</accession>
<dbReference type="Pfam" id="PF00106">
    <property type="entry name" value="adh_short"/>
    <property type="match status" value="1"/>
</dbReference>
<dbReference type="RefSeq" id="WP_142949793.1">
    <property type="nucleotide sequence ID" value="NZ_ARXR01000020.1"/>
</dbReference>
<dbReference type="Proteomes" id="UP000644441">
    <property type="component" value="Unassembled WGS sequence"/>
</dbReference>
<dbReference type="GeneID" id="99767847"/>